<dbReference type="InterPro" id="IPR021959">
    <property type="entry name" value="DUF3576"/>
</dbReference>
<evidence type="ECO:0008006" key="3">
    <source>
        <dbReference type="Google" id="ProtNLM"/>
    </source>
</evidence>
<accession>A0A061JIW6</accession>
<protein>
    <recommendedName>
        <fullName evidence="3">DUF3576 domain-containing protein</fullName>
    </recommendedName>
</protein>
<dbReference type="Pfam" id="PF12100">
    <property type="entry name" value="DUF3576"/>
    <property type="match status" value="1"/>
</dbReference>
<evidence type="ECO:0000313" key="2">
    <source>
        <dbReference type="Proteomes" id="UP000026922"/>
    </source>
</evidence>
<name>A0A061JIW6_9PROT</name>
<dbReference type="Proteomes" id="UP000026922">
    <property type="component" value="Unassembled WGS sequence"/>
</dbReference>
<dbReference type="EMBL" id="ARPM03000079">
    <property type="protein sequence ID" value="ETZ05279.1"/>
    <property type="molecule type" value="Genomic_DNA"/>
</dbReference>
<gene>
    <name evidence="1" type="ORF">K737_300278</name>
</gene>
<proteinExistence type="predicted"/>
<organism evidence="1 2">
    <name type="scientific">Holospora undulata HU1</name>
    <dbReference type="NCBI Taxonomy" id="1321371"/>
    <lineage>
        <taxon>Bacteria</taxon>
        <taxon>Pseudomonadati</taxon>
        <taxon>Pseudomonadota</taxon>
        <taxon>Alphaproteobacteria</taxon>
        <taxon>Holosporales</taxon>
        <taxon>Holosporaceae</taxon>
        <taxon>Holospora</taxon>
    </lineage>
</organism>
<reference evidence="1 2" key="1">
    <citation type="journal article" date="2013" name="Genome Announc.">
        <title>Draft Genome Sequence of Holospora undulata Strain HU1, a Micronucleus-Specific Symbiont of the Ciliate Paramecium caudatum.</title>
        <authorList>
            <person name="Dohra H."/>
            <person name="Suzuki H."/>
            <person name="Suzuki T."/>
            <person name="Tanaka K."/>
            <person name="Fujishima M."/>
        </authorList>
    </citation>
    <scope>NUCLEOTIDE SEQUENCE [LARGE SCALE GENOMIC DNA]</scope>
    <source>
        <strain evidence="1 2">HU1</strain>
    </source>
</reference>
<sequence length="186" mass="21830">MCINMRFLIFEIETWRTLEGQFLKIVFSIVVSTAFFLFLGCQELRSSEKVGLPTERQLKTYDNMKPLFPSPLELTEKKSEPFKKAFALWYGALKALARIPLEIFDPERGFLQTHWYIPKDLPNHRLQVKVCIIPCQEIRVEALSVTVLHQVLKQEQWIIIPTSLELEQKIKRSILLHARDYAVQNK</sequence>
<evidence type="ECO:0000313" key="1">
    <source>
        <dbReference type="EMBL" id="ETZ05279.1"/>
    </source>
</evidence>
<keyword evidence="2" id="KW-1185">Reference proteome</keyword>
<comment type="caution">
    <text evidence="1">The sequence shown here is derived from an EMBL/GenBank/DDBJ whole genome shotgun (WGS) entry which is preliminary data.</text>
</comment>
<dbReference type="RefSeq" id="WP_023492122.1">
    <property type="nucleotide sequence ID" value="NZ_ARPM03000079.1"/>
</dbReference>
<dbReference type="AlphaFoldDB" id="A0A061JIW6"/>